<evidence type="ECO:0000313" key="2">
    <source>
        <dbReference type="Proteomes" id="UP001060085"/>
    </source>
</evidence>
<dbReference type="EMBL" id="CM044705">
    <property type="protein sequence ID" value="KAI5663909.1"/>
    <property type="molecule type" value="Genomic_DNA"/>
</dbReference>
<evidence type="ECO:0000313" key="1">
    <source>
        <dbReference type="EMBL" id="KAI5663909.1"/>
    </source>
</evidence>
<protein>
    <submittedName>
        <fullName evidence="1">Uncharacterized protein</fullName>
    </submittedName>
</protein>
<keyword evidence="2" id="KW-1185">Reference proteome</keyword>
<comment type="caution">
    <text evidence="1">The sequence shown here is derived from an EMBL/GenBank/DDBJ whole genome shotgun (WGS) entry which is preliminary data.</text>
</comment>
<organism evidence="1 2">
    <name type="scientific">Catharanthus roseus</name>
    <name type="common">Madagascar periwinkle</name>
    <name type="synonym">Vinca rosea</name>
    <dbReference type="NCBI Taxonomy" id="4058"/>
    <lineage>
        <taxon>Eukaryota</taxon>
        <taxon>Viridiplantae</taxon>
        <taxon>Streptophyta</taxon>
        <taxon>Embryophyta</taxon>
        <taxon>Tracheophyta</taxon>
        <taxon>Spermatophyta</taxon>
        <taxon>Magnoliopsida</taxon>
        <taxon>eudicotyledons</taxon>
        <taxon>Gunneridae</taxon>
        <taxon>Pentapetalae</taxon>
        <taxon>asterids</taxon>
        <taxon>lamiids</taxon>
        <taxon>Gentianales</taxon>
        <taxon>Apocynaceae</taxon>
        <taxon>Rauvolfioideae</taxon>
        <taxon>Vinceae</taxon>
        <taxon>Catharanthinae</taxon>
        <taxon>Catharanthus</taxon>
    </lineage>
</organism>
<accession>A0ACC0ASR1</accession>
<proteinExistence type="predicted"/>
<dbReference type="Proteomes" id="UP001060085">
    <property type="component" value="Linkage Group LG05"/>
</dbReference>
<name>A0ACC0ASR1_CATRO</name>
<reference evidence="2" key="1">
    <citation type="journal article" date="2023" name="Nat. Plants">
        <title>Single-cell RNA sequencing provides a high-resolution roadmap for understanding the multicellular compartmentation of specialized metabolism.</title>
        <authorList>
            <person name="Sun S."/>
            <person name="Shen X."/>
            <person name="Li Y."/>
            <person name="Li Y."/>
            <person name="Wang S."/>
            <person name="Li R."/>
            <person name="Zhang H."/>
            <person name="Shen G."/>
            <person name="Guo B."/>
            <person name="Wei J."/>
            <person name="Xu J."/>
            <person name="St-Pierre B."/>
            <person name="Chen S."/>
            <person name="Sun C."/>
        </authorList>
    </citation>
    <scope>NUCLEOTIDE SEQUENCE [LARGE SCALE GENOMIC DNA]</scope>
</reference>
<gene>
    <name evidence="1" type="ORF">M9H77_23232</name>
</gene>
<sequence length="355" mass="40145">MNRTSQSPLDLKLGLITRAQRKKLKLQEDNGMISYMEETLKSKIEEFGGQGKPPKFFIMCSIVKEQSREQLGVQIGVVPTVDGRIRPGLLLEVDNLPRTVGRTLPSPVGLGYKILNRGSSIKGGDLRKDLDPILKSKRNHIKVVSEQPLNEGLIMSKDGHMPTQSHQEGNSEPSMRHVNETLRVARDVEELDKGKSSPTMEQRARDNLKGSNSPHHQRPFNNVSNYRFCNMPVQNSHPFYEGGYQGRPQVSGGRRGGLGGRGYYRPQEEYQRHELWHDDNFYEDYGDNPNVGQKEDTPKVAFKDHSKPKVEEKEKLITNPTRCFKCNGVGHIAINCPTKRTLGFSEDLNGWIEKS</sequence>